<dbReference type="InterPro" id="IPR036390">
    <property type="entry name" value="WH_DNA-bd_sf"/>
</dbReference>
<dbReference type="Proteomes" id="UP000266327">
    <property type="component" value="Unassembled WGS sequence"/>
</dbReference>
<evidence type="ECO:0000259" key="2">
    <source>
        <dbReference type="PROSITE" id="PS51063"/>
    </source>
</evidence>
<gene>
    <name evidence="3" type="ORF">D3878_18470</name>
</gene>
<comment type="caution">
    <text evidence="3">The sequence shown here is derived from an EMBL/GenBank/DDBJ whole genome shotgun (WGS) entry which is preliminary data.</text>
</comment>
<reference evidence="4" key="1">
    <citation type="submission" date="2018-09" db="EMBL/GenBank/DDBJ databases">
        <authorList>
            <person name="Zhu H."/>
        </authorList>
    </citation>
    <scope>NUCLEOTIDE SEQUENCE [LARGE SCALE GENOMIC DNA]</scope>
    <source>
        <strain evidence="4">K1S02-23</strain>
    </source>
</reference>
<feature type="domain" description="HTH crp-type" evidence="2">
    <location>
        <begin position="1"/>
        <end position="71"/>
    </location>
</feature>
<keyword evidence="4" id="KW-1185">Reference proteome</keyword>
<dbReference type="Gene3D" id="1.10.10.10">
    <property type="entry name" value="Winged helix-like DNA-binding domain superfamily/Winged helix DNA-binding domain"/>
    <property type="match status" value="1"/>
</dbReference>
<dbReference type="EMBL" id="QYUQ01000002">
    <property type="protein sequence ID" value="RJG04516.1"/>
    <property type="molecule type" value="Genomic_DNA"/>
</dbReference>
<dbReference type="PROSITE" id="PS51063">
    <property type="entry name" value="HTH_CRP_2"/>
    <property type="match status" value="1"/>
</dbReference>
<sequence length="80" mass="8921">MAATRRLSFSVREPSPSPVVPSSRHTLGVSQENLSQMLGTSRQSINKVLRDWERNGLIERHYGSISLCNLDALKRLSMPG</sequence>
<organism evidence="3 4">
    <name type="scientific">Noviherbaspirillum sedimenti</name>
    <dbReference type="NCBI Taxonomy" id="2320865"/>
    <lineage>
        <taxon>Bacteria</taxon>
        <taxon>Pseudomonadati</taxon>
        <taxon>Pseudomonadota</taxon>
        <taxon>Betaproteobacteria</taxon>
        <taxon>Burkholderiales</taxon>
        <taxon>Oxalobacteraceae</taxon>
        <taxon>Noviherbaspirillum</taxon>
    </lineage>
</organism>
<dbReference type="InterPro" id="IPR036388">
    <property type="entry name" value="WH-like_DNA-bd_sf"/>
</dbReference>
<proteinExistence type="predicted"/>
<dbReference type="GO" id="GO:0003677">
    <property type="term" value="F:DNA binding"/>
    <property type="evidence" value="ECO:0007669"/>
    <property type="project" value="InterPro"/>
</dbReference>
<dbReference type="OrthoDB" id="6881322at2"/>
<name>A0A3A3GQ92_9BURK</name>
<evidence type="ECO:0000256" key="1">
    <source>
        <dbReference type="SAM" id="MobiDB-lite"/>
    </source>
</evidence>
<dbReference type="Pfam" id="PF13545">
    <property type="entry name" value="HTH_Crp_2"/>
    <property type="match status" value="1"/>
</dbReference>
<dbReference type="SUPFAM" id="SSF46785">
    <property type="entry name" value="Winged helix' DNA-binding domain"/>
    <property type="match status" value="1"/>
</dbReference>
<evidence type="ECO:0000313" key="3">
    <source>
        <dbReference type="EMBL" id="RJG04516.1"/>
    </source>
</evidence>
<dbReference type="AlphaFoldDB" id="A0A3A3GQ92"/>
<dbReference type="SMART" id="SM00419">
    <property type="entry name" value="HTH_CRP"/>
    <property type="match status" value="1"/>
</dbReference>
<protein>
    <submittedName>
        <fullName evidence="3">Helix-turn-helix domain-containing protein</fullName>
    </submittedName>
</protein>
<accession>A0A3A3GQ92</accession>
<evidence type="ECO:0000313" key="4">
    <source>
        <dbReference type="Proteomes" id="UP000266327"/>
    </source>
</evidence>
<feature type="region of interest" description="Disordered" evidence="1">
    <location>
        <begin position="1"/>
        <end position="25"/>
    </location>
</feature>
<dbReference type="InterPro" id="IPR012318">
    <property type="entry name" value="HTH_CRP"/>
</dbReference>
<dbReference type="GO" id="GO:0006355">
    <property type="term" value="P:regulation of DNA-templated transcription"/>
    <property type="evidence" value="ECO:0007669"/>
    <property type="project" value="InterPro"/>
</dbReference>